<keyword evidence="7" id="KW-1071">Ligand-gated ion channel</keyword>
<dbReference type="InterPro" id="IPR050866">
    <property type="entry name" value="CNG_cation_channel"/>
</dbReference>
<dbReference type="Pfam" id="PF00027">
    <property type="entry name" value="cNMP_binding"/>
    <property type="match status" value="2"/>
</dbReference>
<dbReference type="SMART" id="SM00100">
    <property type="entry name" value="cNMP"/>
    <property type="match status" value="2"/>
</dbReference>
<keyword evidence="2" id="KW-0813">Transport</keyword>
<dbReference type="PANTHER" id="PTHR45638:SF11">
    <property type="entry name" value="CYCLIC NUCLEOTIDE-GATED CATION CHANNEL SUBUNIT A"/>
    <property type="match status" value="1"/>
</dbReference>
<feature type="domain" description="Cyclic nucleotide-binding" evidence="10">
    <location>
        <begin position="235"/>
        <end position="351"/>
    </location>
</feature>
<sequence length="411" mass="46152">MVLLLNGAAARRGSGDRVRPGRSPEAVGEIGMICSCTEPQEDLLATEVCCVKVLHRSLFLDCLRRCSDVKWHFEAIARRHMQDSSTEQDPGTSNIYTLPFFRGCDSRFIYKLDLHLDRHVFFSGEVIVEEETEGEDMYILYSGCMEAHSRGLKVGTLKGGQCFGEMAVLGLVRKRTATVVARSLCDVRILSRRLFEDIMAEFPEERARFNSLAATRHNVSQEKCIGGRIKSLCRFFEDCCPEFAEALGDPTEDRLFMEGEALMREGEEGDWLALLHHGSAAVSSGGVRVDILGRGDLAGEVGALGLSPTRTATVTALETCFVQVLHRLQLKEALEQFPEERRKLRARAARRLERRCGGASVRQIDLFRGSPRPFLDLVDSQTQRWVFFQGDFMVREGTPGRQLLLLSRKEK</sequence>
<evidence type="ECO:0000256" key="5">
    <source>
        <dbReference type="ARBA" id="ARBA00023065"/>
    </source>
</evidence>
<accession>A0ABN9WZH3</accession>
<evidence type="ECO:0000256" key="7">
    <source>
        <dbReference type="ARBA" id="ARBA00023286"/>
    </source>
</evidence>
<evidence type="ECO:0000256" key="1">
    <source>
        <dbReference type="ARBA" id="ARBA00004141"/>
    </source>
</evidence>
<organism evidence="11 12">
    <name type="scientific">Prorocentrum cordatum</name>
    <dbReference type="NCBI Taxonomy" id="2364126"/>
    <lineage>
        <taxon>Eukaryota</taxon>
        <taxon>Sar</taxon>
        <taxon>Alveolata</taxon>
        <taxon>Dinophyceae</taxon>
        <taxon>Prorocentrales</taxon>
        <taxon>Prorocentraceae</taxon>
        <taxon>Prorocentrum</taxon>
    </lineage>
</organism>
<evidence type="ECO:0000259" key="10">
    <source>
        <dbReference type="PROSITE" id="PS50042"/>
    </source>
</evidence>
<keyword evidence="5" id="KW-0406">Ion transport</keyword>
<reference evidence="11" key="1">
    <citation type="submission" date="2023-10" db="EMBL/GenBank/DDBJ databases">
        <authorList>
            <person name="Chen Y."/>
            <person name="Shah S."/>
            <person name="Dougan E. K."/>
            <person name="Thang M."/>
            <person name="Chan C."/>
        </authorList>
    </citation>
    <scope>NUCLEOTIDE SEQUENCE [LARGE SCALE GENOMIC DNA]</scope>
</reference>
<keyword evidence="3" id="KW-0812">Transmembrane</keyword>
<dbReference type="Proteomes" id="UP001189429">
    <property type="component" value="Unassembled WGS sequence"/>
</dbReference>
<dbReference type="PANTHER" id="PTHR45638">
    <property type="entry name" value="CYCLIC NUCLEOTIDE-GATED CATION CHANNEL SUBUNIT A"/>
    <property type="match status" value="1"/>
</dbReference>
<keyword evidence="12" id="KW-1185">Reference proteome</keyword>
<feature type="region of interest" description="Disordered" evidence="9">
    <location>
        <begin position="5"/>
        <end position="24"/>
    </location>
</feature>
<evidence type="ECO:0000256" key="6">
    <source>
        <dbReference type="ARBA" id="ARBA00023136"/>
    </source>
</evidence>
<feature type="domain" description="Cyclic nucleotide-binding" evidence="10">
    <location>
        <begin position="100"/>
        <end position="216"/>
    </location>
</feature>
<keyword evidence="4" id="KW-1133">Transmembrane helix</keyword>
<evidence type="ECO:0000256" key="2">
    <source>
        <dbReference type="ARBA" id="ARBA00022448"/>
    </source>
</evidence>
<proteinExistence type="predicted"/>
<dbReference type="PROSITE" id="PS50042">
    <property type="entry name" value="CNMP_BINDING_3"/>
    <property type="match status" value="2"/>
</dbReference>
<gene>
    <name evidence="11" type="ORF">PCOR1329_LOCUS70798</name>
</gene>
<evidence type="ECO:0000256" key="3">
    <source>
        <dbReference type="ARBA" id="ARBA00022692"/>
    </source>
</evidence>
<dbReference type="PROSITE" id="PS00889">
    <property type="entry name" value="CNMP_BINDING_2"/>
    <property type="match status" value="1"/>
</dbReference>
<keyword evidence="8" id="KW-0407">Ion channel</keyword>
<dbReference type="InterPro" id="IPR018490">
    <property type="entry name" value="cNMP-bd_dom_sf"/>
</dbReference>
<dbReference type="InterPro" id="IPR014710">
    <property type="entry name" value="RmlC-like_jellyroll"/>
</dbReference>
<evidence type="ECO:0000256" key="9">
    <source>
        <dbReference type="SAM" id="MobiDB-lite"/>
    </source>
</evidence>
<evidence type="ECO:0000256" key="8">
    <source>
        <dbReference type="ARBA" id="ARBA00023303"/>
    </source>
</evidence>
<name>A0ABN9WZH3_9DINO</name>
<dbReference type="EMBL" id="CAUYUJ010019374">
    <property type="protein sequence ID" value="CAK0890666.1"/>
    <property type="molecule type" value="Genomic_DNA"/>
</dbReference>
<dbReference type="InterPro" id="IPR000595">
    <property type="entry name" value="cNMP-bd_dom"/>
</dbReference>
<protein>
    <recommendedName>
        <fullName evidence="10">Cyclic nucleotide-binding domain-containing protein</fullName>
    </recommendedName>
</protein>
<comment type="caution">
    <text evidence="11">The sequence shown here is derived from an EMBL/GenBank/DDBJ whole genome shotgun (WGS) entry which is preliminary data.</text>
</comment>
<dbReference type="CDD" id="cd00038">
    <property type="entry name" value="CAP_ED"/>
    <property type="match status" value="2"/>
</dbReference>
<dbReference type="InterPro" id="IPR018488">
    <property type="entry name" value="cNMP-bd_CS"/>
</dbReference>
<dbReference type="Gene3D" id="2.60.120.10">
    <property type="entry name" value="Jelly Rolls"/>
    <property type="match status" value="2"/>
</dbReference>
<dbReference type="SUPFAM" id="SSF51206">
    <property type="entry name" value="cAMP-binding domain-like"/>
    <property type="match status" value="2"/>
</dbReference>
<keyword evidence="6" id="KW-0472">Membrane</keyword>
<comment type="subcellular location">
    <subcellularLocation>
        <location evidence="1">Membrane</location>
        <topology evidence="1">Multi-pass membrane protein</topology>
    </subcellularLocation>
</comment>
<evidence type="ECO:0000256" key="4">
    <source>
        <dbReference type="ARBA" id="ARBA00022989"/>
    </source>
</evidence>
<evidence type="ECO:0000313" key="11">
    <source>
        <dbReference type="EMBL" id="CAK0890666.1"/>
    </source>
</evidence>
<evidence type="ECO:0000313" key="12">
    <source>
        <dbReference type="Proteomes" id="UP001189429"/>
    </source>
</evidence>